<dbReference type="Pfam" id="PF04480">
    <property type="entry name" value="DUF559"/>
    <property type="match status" value="1"/>
</dbReference>
<dbReference type="AlphaFoldDB" id="A0A1A9K908"/>
<dbReference type="InterPro" id="IPR047216">
    <property type="entry name" value="Endonuclease_DUF559_bact"/>
</dbReference>
<accession>A0A1A9K908</accession>
<dbReference type="PANTHER" id="PTHR38590">
    <property type="entry name" value="BLL0828 PROTEIN"/>
    <property type="match status" value="1"/>
</dbReference>
<protein>
    <submittedName>
        <fullName evidence="2">DNA methyltransferase</fullName>
    </submittedName>
</protein>
<dbReference type="EMBL" id="CP015878">
    <property type="protein sequence ID" value="ANI13949.1"/>
    <property type="molecule type" value="Genomic_DNA"/>
</dbReference>
<name>A0A1A9K908_9PSED</name>
<evidence type="ECO:0000259" key="1">
    <source>
        <dbReference type="Pfam" id="PF04480"/>
    </source>
</evidence>
<dbReference type="Proteomes" id="UP000077748">
    <property type="component" value="Chromosome"/>
</dbReference>
<dbReference type="GO" id="GO:0032259">
    <property type="term" value="P:methylation"/>
    <property type="evidence" value="ECO:0007669"/>
    <property type="project" value="UniProtKB-KW"/>
</dbReference>
<dbReference type="PANTHER" id="PTHR38590:SF1">
    <property type="entry name" value="BLL0828 PROTEIN"/>
    <property type="match status" value="1"/>
</dbReference>
<dbReference type="Gene3D" id="3.40.960.10">
    <property type="entry name" value="VSR Endonuclease"/>
    <property type="match status" value="1"/>
</dbReference>
<evidence type="ECO:0000313" key="2">
    <source>
        <dbReference type="EMBL" id="ANI13949.1"/>
    </source>
</evidence>
<dbReference type="InterPro" id="IPR011335">
    <property type="entry name" value="Restrct_endonuc-II-like"/>
</dbReference>
<gene>
    <name evidence="2" type="ORF">A9C11_08085</name>
</gene>
<keyword evidence="2" id="KW-0489">Methyltransferase</keyword>
<keyword evidence="2" id="KW-0808">Transferase</keyword>
<dbReference type="SUPFAM" id="SSF52980">
    <property type="entry name" value="Restriction endonuclease-like"/>
    <property type="match status" value="1"/>
</dbReference>
<evidence type="ECO:0000313" key="3">
    <source>
        <dbReference type="Proteomes" id="UP000077748"/>
    </source>
</evidence>
<sequence length="117" mass="13726">MEEGQGMSRPTEFARELRRRQTDAERLLWSRLRDRRLLGWKFRRQVPLGPYVVDFYCHERQLVVELDGGQHLGNAADVDRDAWLRGQGLRVLRFWNHDVLVRTEGVLEAILLALESG</sequence>
<feature type="domain" description="DUF559" evidence="1">
    <location>
        <begin position="11"/>
        <end position="114"/>
    </location>
</feature>
<organism evidence="2 3">
    <name type="scientific">Pseudomonas citronellolis</name>
    <dbReference type="NCBI Taxonomy" id="53408"/>
    <lineage>
        <taxon>Bacteria</taxon>
        <taxon>Pseudomonadati</taxon>
        <taxon>Pseudomonadota</taxon>
        <taxon>Gammaproteobacteria</taxon>
        <taxon>Pseudomonadales</taxon>
        <taxon>Pseudomonadaceae</taxon>
        <taxon>Pseudomonas</taxon>
    </lineage>
</organism>
<proteinExistence type="predicted"/>
<reference evidence="2 3" key="1">
    <citation type="submission" date="2016-05" db="EMBL/GenBank/DDBJ databases">
        <title>Genome Sequence of Pseudomonas citronellolis Strain SJTE-3, an Estrogens and Persistent Organic Pollutants degradation strain.</title>
        <authorList>
            <person name="Liang R."/>
        </authorList>
    </citation>
    <scope>NUCLEOTIDE SEQUENCE [LARGE SCALE GENOMIC DNA]</scope>
    <source>
        <strain evidence="2 3">SJTE-3</strain>
    </source>
</reference>
<dbReference type="GO" id="GO:0008168">
    <property type="term" value="F:methyltransferase activity"/>
    <property type="evidence" value="ECO:0007669"/>
    <property type="project" value="UniProtKB-KW"/>
</dbReference>
<dbReference type="InterPro" id="IPR007569">
    <property type="entry name" value="DUF559"/>
</dbReference>
<dbReference type="CDD" id="cd01038">
    <property type="entry name" value="Endonuclease_DUF559"/>
    <property type="match status" value="1"/>
</dbReference>